<dbReference type="GO" id="GO:0005829">
    <property type="term" value="C:cytosol"/>
    <property type="evidence" value="ECO:0007669"/>
    <property type="project" value="TreeGrafter"/>
</dbReference>
<gene>
    <name evidence="7 10" type="primary">rnr</name>
    <name evidence="10" type="ORF">H8M03_05310</name>
</gene>
<protein>
    <recommendedName>
        <fullName evidence="7">Ribonuclease R</fullName>
        <shortName evidence="7">RNase R</shortName>
        <ecNumber evidence="7">3.1.13.1</ecNumber>
    </recommendedName>
</protein>
<dbReference type="InterPro" id="IPR050180">
    <property type="entry name" value="RNR_Ribonuclease"/>
</dbReference>
<evidence type="ECO:0000313" key="11">
    <source>
        <dbReference type="Proteomes" id="UP000515861"/>
    </source>
</evidence>
<evidence type="ECO:0000256" key="4">
    <source>
        <dbReference type="ARBA" id="ARBA00022801"/>
    </source>
</evidence>
<dbReference type="Proteomes" id="UP000515861">
    <property type="component" value="Chromosome"/>
</dbReference>
<evidence type="ECO:0000256" key="5">
    <source>
        <dbReference type="ARBA" id="ARBA00022839"/>
    </source>
</evidence>
<keyword evidence="3 7" id="KW-0540">Nuclease</keyword>
<evidence type="ECO:0000256" key="7">
    <source>
        <dbReference type="HAMAP-Rule" id="MF_01895"/>
    </source>
</evidence>
<dbReference type="InterPro" id="IPR012340">
    <property type="entry name" value="NA-bd_OB-fold"/>
</dbReference>
<evidence type="ECO:0000256" key="8">
    <source>
        <dbReference type="SAM" id="MobiDB-lite"/>
    </source>
</evidence>
<dbReference type="GO" id="GO:0003723">
    <property type="term" value="F:RNA binding"/>
    <property type="evidence" value="ECO:0007669"/>
    <property type="project" value="UniProtKB-UniRule"/>
</dbReference>
<dbReference type="KEGG" id="ssau:H8M03_05310"/>
<dbReference type="CDD" id="cd04471">
    <property type="entry name" value="S1_RNase_R"/>
    <property type="match status" value="1"/>
</dbReference>
<dbReference type="EMBL" id="CP060697">
    <property type="protein sequence ID" value="QNM83740.1"/>
    <property type="molecule type" value="Genomic_DNA"/>
</dbReference>
<dbReference type="PANTHER" id="PTHR23355">
    <property type="entry name" value="RIBONUCLEASE"/>
    <property type="match status" value="1"/>
</dbReference>
<feature type="domain" description="S1 motif" evidence="9">
    <location>
        <begin position="626"/>
        <end position="707"/>
    </location>
</feature>
<dbReference type="NCBIfam" id="TIGR02063">
    <property type="entry name" value="RNase_R"/>
    <property type="match status" value="1"/>
</dbReference>
<feature type="region of interest" description="Disordered" evidence="8">
    <location>
        <begin position="701"/>
        <end position="745"/>
    </location>
</feature>
<dbReference type="InterPro" id="IPR001900">
    <property type="entry name" value="RNase_II/R"/>
</dbReference>
<comment type="subcellular location">
    <subcellularLocation>
        <location evidence="7">Cytoplasm</location>
    </subcellularLocation>
</comment>
<evidence type="ECO:0000259" key="9">
    <source>
        <dbReference type="PROSITE" id="PS50126"/>
    </source>
</evidence>
<dbReference type="Gene3D" id="2.40.50.140">
    <property type="entry name" value="Nucleic acid-binding proteins"/>
    <property type="match status" value="1"/>
</dbReference>
<comment type="similarity">
    <text evidence="7">Belongs to the RNR ribonuclease family. RNase R subfamily.</text>
</comment>
<dbReference type="Pfam" id="PF00773">
    <property type="entry name" value="RNB"/>
    <property type="match status" value="1"/>
</dbReference>
<keyword evidence="2 7" id="KW-0963">Cytoplasm</keyword>
<dbReference type="SMART" id="SM00955">
    <property type="entry name" value="RNB"/>
    <property type="match status" value="1"/>
</dbReference>
<keyword evidence="6 7" id="KW-0694">RNA-binding</keyword>
<feature type="compositionally biased region" description="Basic residues" evidence="8">
    <location>
        <begin position="722"/>
        <end position="745"/>
    </location>
</feature>
<evidence type="ECO:0000256" key="2">
    <source>
        <dbReference type="ARBA" id="ARBA00022490"/>
    </source>
</evidence>
<comment type="function">
    <text evidence="7">3'-5' exoribonuclease that releases 5'-nucleoside monophosphates and is involved in maturation of structured RNAs.</text>
</comment>
<keyword evidence="11" id="KW-1185">Reference proteome</keyword>
<comment type="catalytic activity">
    <reaction evidence="1 7">
        <text>Exonucleolytic cleavage in the 3'- to 5'-direction to yield nucleoside 5'-phosphates.</text>
        <dbReference type="EC" id="3.1.13.1"/>
    </reaction>
</comment>
<dbReference type="NCBIfam" id="TIGR00358">
    <property type="entry name" value="3_prime_RNase"/>
    <property type="match status" value="1"/>
</dbReference>
<dbReference type="PROSITE" id="PS50126">
    <property type="entry name" value="S1"/>
    <property type="match status" value="1"/>
</dbReference>
<dbReference type="GO" id="GO:0008859">
    <property type="term" value="F:exoribonuclease II activity"/>
    <property type="evidence" value="ECO:0007669"/>
    <property type="project" value="UniProtKB-UniRule"/>
</dbReference>
<keyword evidence="4 7" id="KW-0378">Hydrolase</keyword>
<sequence>MAKPKSAALPTRQQILDFIATSDQPAGKREIARAFNLKGSDKIALKALLKQMGEDGEIESSRGKTLNKAGTVPKVTVLHIVDADEDGNIWAKPESWDASTPPPRLRVIERGKHGALGIGDRVLARTEERGKGHVAHPLKKLAKKAELVLGVLRRDGSRFWLTPVEKKERREFAVSDVGEGEAGDLVLCEVTGRGNTVSARVDAVLGDPFAPRSFSLIAIHKYELPYEFDDAVLDEAKKVAKLALGEREDLTNLPIVAIDPADARDHDDAIWAEADDDPDNAGGWKAIVAIADVSFYVRPDSALDRSARKRGNSVYFPDRVVPMLPEELSADICSLKQDQVRAAMACHLTIAKDGTIKQWRFARARIRVAANIAYEDAQAAIDGTAGRVAADIVEGALKPLWGCWRSLLAAREKRQPLELDLPERQVVLDEKGRITSVAARERLDAHRLVEDYMIAANVAAARALEAKKAPVMYRIHEPPSREKLEALKDYLDTFSIAFTLGQVIRPATFNAIIDKLGESDSRPDIMEQLLRTQMQARYGPERLGHFGLALATYGHFTSPIRRYADLLIHRALVSAYKLGEGGLPAADADKFDEIGEQISRLERRAMEAERETVDRYVAAYLADQVGQVVQCRITGVQPFGFFATVVDFGGDGIVPVSTIGDEYFRYDEKSQQLVGEDSGTSFRQGQKIRLKIVESNPVTGGLRFALPDGERPERQPDDRHDRMRRPKPLHKRGRPANIRHKGKRR</sequence>
<dbReference type="RefSeq" id="WP_187480694.1">
    <property type="nucleotide sequence ID" value="NZ_CP060697.1"/>
</dbReference>
<evidence type="ECO:0000256" key="1">
    <source>
        <dbReference type="ARBA" id="ARBA00001849"/>
    </source>
</evidence>
<dbReference type="Pfam" id="PF00575">
    <property type="entry name" value="S1"/>
    <property type="match status" value="1"/>
</dbReference>
<proteinExistence type="inferred from homology"/>
<dbReference type="SMART" id="SM00316">
    <property type="entry name" value="S1"/>
    <property type="match status" value="1"/>
</dbReference>
<dbReference type="GO" id="GO:0006402">
    <property type="term" value="P:mRNA catabolic process"/>
    <property type="evidence" value="ECO:0007669"/>
    <property type="project" value="TreeGrafter"/>
</dbReference>
<dbReference type="AlphaFoldDB" id="A0A7G9L541"/>
<dbReference type="Pfam" id="PF17876">
    <property type="entry name" value="CSD2"/>
    <property type="match status" value="1"/>
</dbReference>
<evidence type="ECO:0000256" key="3">
    <source>
        <dbReference type="ARBA" id="ARBA00022722"/>
    </source>
</evidence>
<name>A0A7G9L541_9SPHN</name>
<evidence type="ECO:0000256" key="6">
    <source>
        <dbReference type="ARBA" id="ARBA00022884"/>
    </source>
</evidence>
<accession>A0A7G9L541</accession>
<dbReference type="InterPro" id="IPR003029">
    <property type="entry name" value="S1_domain"/>
</dbReference>
<organism evidence="10 11">
    <name type="scientific">Sphingomonas sabuli</name>
    <dbReference type="NCBI Taxonomy" id="2764186"/>
    <lineage>
        <taxon>Bacteria</taxon>
        <taxon>Pseudomonadati</taxon>
        <taxon>Pseudomonadota</taxon>
        <taxon>Alphaproteobacteria</taxon>
        <taxon>Sphingomonadales</taxon>
        <taxon>Sphingomonadaceae</taxon>
        <taxon>Sphingomonas</taxon>
    </lineage>
</organism>
<dbReference type="PANTHER" id="PTHR23355:SF9">
    <property type="entry name" value="DIS3-LIKE EXONUCLEASE 2"/>
    <property type="match status" value="1"/>
</dbReference>
<feature type="compositionally biased region" description="Basic and acidic residues" evidence="8">
    <location>
        <begin position="708"/>
        <end position="721"/>
    </location>
</feature>
<dbReference type="SUPFAM" id="SSF50249">
    <property type="entry name" value="Nucleic acid-binding proteins"/>
    <property type="match status" value="2"/>
</dbReference>
<dbReference type="InterPro" id="IPR040476">
    <property type="entry name" value="CSD2"/>
</dbReference>
<dbReference type="HAMAP" id="MF_01895">
    <property type="entry name" value="RNase_R"/>
    <property type="match status" value="1"/>
</dbReference>
<dbReference type="InterPro" id="IPR004476">
    <property type="entry name" value="RNase_II/RNase_R"/>
</dbReference>
<keyword evidence="5 7" id="KW-0269">Exonuclease</keyword>
<dbReference type="EC" id="3.1.13.1" evidence="7"/>
<dbReference type="InterPro" id="IPR011805">
    <property type="entry name" value="RNase_R"/>
</dbReference>
<reference evidence="10 11" key="1">
    <citation type="submission" date="2020-08" db="EMBL/GenBank/DDBJ databases">
        <title>Sphingomonas sp. sand1-3 16S ribosomal RNA gene Genome sequencing and assembly.</title>
        <authorList>
            <person name="Kang M."/>
        </authorList>
    </citation>
    <scope>NUCLEOTIDE SEQUENCE [LARGE SCALE GENOMIC DNA]</scope>
    <source>
        <strain evidence="11">sand1-3</strain>
    </source>
</reference>
<evidence type="ECO:0000313" key="10">
    <source>
        <dbReference type="EMBL" id="QNM83740.1"/>
    </source>
</evidence>